<comment type="similarity">
    <text evidence="2">Belongs to the MCU (TC 1.A.77) family.</text>
</comment>
<evidence type="ECO:0000256" key="5">
    <source>
        <dbReference type="ARBA" id="ARBA00022692"/>
    </source>
</evidence>
<protein>
    <recommendedName>
        <fullName evidence="11">Calcium uniporter protein C-terminal domain-containing protein</fullName>
    </recommendedName>
</protein>
<evidence type="ECO:0000313" key="13">
    <source>
        <dbReference type="Proteomes" id="UP001291926"/>
    </source>
</evidence>
<keyword evidence="4" id="KW-0109">Calcium transport</keyword>
<keyword evidence="5 10" id="KW-0812">Transmembrane</keyword>
<keyword evidence="3" id="KW-0813">Transport</keyword>
<dbReference type="Proteomes" id="UP001291926">
    <property type="component" value="Unassembled WGS sequence"/>
</dbReference>
<evidence type="ECO:0000259" key="11">
    <source>
        <dbReference type="Pfam" id="PF04678"/>
    </source>
</evidence>
<evidence type="ECO:0000256" key="8">
    <source>
        <dbReference type="ARBA" id="ARBA00023065"/>
    </source>
</evidence>
<accession>A0ABR0CKL9</accession>
<dbReference type="PANTHER" id="PTHR13462">
    <property type="entry name" value="CALCIUM UNIPORTER PROTEIN, MITOCHONDRIAL"/>
    <property type="match status" value="1"/>
</dbReference>
<keyword evidence="8" id="KW-0406">Ion transport</keyword>
<name>A0ABR0CKL9_9LAMI</name>
<evidence type="ECO:0000256" key="1">
    <source>
        <dbReference type="ARBA" id="ARBA00004141"/>
    </source>
</evidence>
<evidence type="ECO:0000313" key="12">
    <source>
        <dbReference type="EMBL" id="KAK4477517.1"/>
    </source>
</evidence>
<evidence type="ECO:0000256" key="3">
    <source>
        <dbReference type="ARBA" id="ARBA00022448"/>
    </source>
</evidence>
<feature type="domain" description="Calcium uniporter protein C-terminal" evidence="11">
    <location>
        <begin position="159"/>
        <end position="318"/>
    </location>
</feature>
<keyword evidence="7 10" id="KW-1133">Transmembrane helix</keyword>
<evidence type="ECO:0000256" key="6">
    <source>
        <dbReference type="ARBA" id="ARBA00022837"/>
    </source>
</evidence>
<proteinExistence type="inferred from homology"/>
<feature type="transmembrane region" description="Helical" evidence="10">
    <location>
        <begin position="260"/>
        <end position="280"/>
    </location>
</feature>
<organism evidence="12 13">
    <name type="scientific">Penstemon davidsonii</name>
    <dbReference type="NCBI Taxonomy" id="160366"/>
    <lineage>
        <taxon>Eukaryota</taxon>
        <taxon>Viridiplantae</taxon>
        <taxon>Streptophyta</taxon>
        <taxon>Embryophyta</taxon>
        <taxon>Tracheophyta</taxon>
        <taxon>Spermatophyta</taxon>
        <taxon>Magnoliopsida</taxon>
        <taxon>eudicotyledons</taxon>
        <taxon>Gunneridae</taxon>
        <taxon>Pentapetalae</taxon>
        <taxon>asterids</taxon>
        <taxon>lamiids</taxon>
        <taxon>Lamiales</taxon>
        <taxon>Plantaginaceae</taxon>
        <taxon>Cheloneae</taxon>
        <taxon>Penstemon</taxon>
    </lineage>
</organism>
<feature type="transmembrane region" description="Helical" evidence="10">
    <location>
        <begin position="234"/>
        <end position="254"/>
    </location>
</feature>
<keyword evidence="6" id="KW-0106">Calcium</keyword>
<dbReference type="PANTHER" id="PTHR13462:SF31">
    <property type="entry name" value="CALCIUM UNIPORTER PROTEIN 1, MITOCHONDRIAL"/>
    <property type="match status" value="1"/>
</dbReference>
<evidence type="ECO:0000256" key="9">
    <source>
        <dbReference type="ARBA" id="ARBA00023136"/>
    </source>
</evidence>
<dbReference type="InterPro" id="IPR039055">
    <property type="entry name" value="MCU_fam"/>
</dbReference>
<comment type="caution">
    <text evidence="12">The sequence shown here is derived from an EMBL/GenBank/DDBJ whole genome shotgun (WGS) entry which is preliminary data.</text>
</comment>
<dbReference type="EMBL" id="JAYDYQ010002688">
    <property type="protein sequence ID" value="KAK4477517.1"/>
    <property type="molecule type" value="Genomic_DNA"/>
</dbReference>
<keyword evidence="13" id="KW-1185">Reference proteome</keyword>
<dbReference type="InterPro" id="IPR006769">
    <property type="entry name" value="MCU_C"/>
</dbReference>
<evidence type="ECO:0000256" key="4">
    <source>
        <dbReference type="ARBA" id="ARBA00022568"/>
    </source>
</evidence>
<keyword evidence="9 10" id="KW-0472">Membrane</keyword>
<comment type="subcellular location">
    <subcellularLocation>
        <location evidence="1">Membrane</location>
        <topology evidence="1">Multi-pass membrane protein</topology>
    </subcellularLocation>
</comment>
<reference evidence="12 13" key="1">
    <citation type="journal article" date="2023" name="bioRxiv">
        <title>Genome report: Whole genome sequence and annotation of Penstemon davidsonii.</title>
        <authorList>
            <person name="Ostevik K.L."/>
            <person name="Alabady M."/>
            <person name="Zhang M."/>
            <person name="Rausher M.D."/>
        </authorList>
    </citation>
    <scope>NUCLEOTIDE SEQUENCE [LARGE SCALE GENOMIC DNA]</scope>
    <source>
        <strain evidence="12">DNT005</strain>
        <tissue evidence="12">Whole leaf</tissue>
    </source>
</reference>
<sequence>MAFKKTLATRLFSISRSTNPALTNCRISSPCTAAKSALLNQRPTPNKLAPDPGDDGIFRRYLHRQSFAKADSVRFLPSGEKLLEKLREMDISRNRMRLDGLISPPPTEVEGELTVKDAKKILMVSQLEMVKSRLRQIEKDSVSYKEFLEICAKESSSVDLGFEFAEMLDQSGSVIVLGNNVFLKPEKVVKAIQGLMPVPLPHNPNDLRMKELQEMEKHKTSIDTKAKFLVRRELWCGLGCFVAQTAAFMRLTFWELSWDVMEPICFYVTSMYFMGCYVFFLRTSKEPSFEGFFQSRFQTKQKRLMEAQNFDLERYNELKKAYYSDVAVRR</sequence>
<dbReference type="Pfam" id="PF04678">
    <property type="entry name" value="MCU"/>
    <property type="match status" value="1"/>
</dbReference>
<evidence type="ECO:0000256" key="10">
    <source>
        <dbReference type="SAM" id="Phobius"/>
    </source>
</evidence>
<evidence type="ECO:0000256" key="2">
    <source>
        <dbReference type="ARBA" id="ARBA00005653"/>
    </source>
</evidence>
<evidence type="ECO:0000256" key="7">
    <source>
        <dbReference type="ARBA" id="ARBA00022989"/>
    </source>
</evidence>
<gene>
    <name evidence="12" type="ORF">RD792_016745</name>
</gene>